<keyword evidence="6" id="KW-1185">Reference proteome</keyword>
<comment type="caution">
    <text evidence="5">The sequence shown here is derived from an EMBL/GenBank/DDBJ whole genome shotgun (WGS) entry which is preliminary data.</text>
</comment>
<dbReference type="InterPro" id="IPR018060">
    <property type="entry name" value="HTH_AraC"/>
</dbReference>
<evidence type="ECO:0000259" key="4">
    <source>
        <dbReference type="PROSITE" id="PS01124"/>
    </source>
</evidence>
<evidence type="ECO:0000256" key="2">
    <source>
        <dbReference type="ARBA" id="ARBA00023125"/>
    </source>
</evidence>
<sequence>MTTEAQLQQLASHNQAHHHIHHQLVFGLEGRAEFELEGEGGRDVTPWTGCLVPSEYNHAFQGIGNNQMLVVNVDPKPHAMSFIHPQVLSQLFDKPRYVELDLPFVRMLRSVGTEIGNNPTDPWLAGHVTGILVHSLFHRLTDAVALRAEPSRRINLARVDAWLHQHLAEVIRVSDLASLCCLSVSQFQHSFQQLTGKTPYQYVLHVRLNTAIWLLQHTQQAIADIALQVGFANQSALTKAMRKVHDQVPSQYRRPRLH</sequence>
<proteinExistence type="predicted"/>
<dbReference type="SUPFAM" id="SSF51182">
    <property type="entry name" value="RmlC-like cupins"/>
    <property type="match status" value="1"/>
</dbReference>
<dbReference type="InterPro" id="IPR009057">
    <property type="entry name" value="Homeodomain-like_sf"/>
</dbReference>
<feature type="domain" description="HTH araC/xylS-type" evidence="4">
    <location>
        <begin position="157"/>
        <end position="255"/>
    </location>
</feature>
<dbReference type="SUPFAM" id="SSF46689">
    <property type="entry name" value="Homeodomain-like"/>
    <property type="match status" value="2"/>
</dbReference>
<keyword evidence="1" id="KW-0805">Transcription regulation</keyword>
<gene>
    <name evidence="5" type="ORF">ACFOOG_04480</name>
</gene>
<dbReference type="PANTHER" id="PTHR46796">
    <property type="entry name" value="HTH-TYPE TRANSCRIPTIONAL ACTIVATOR RHAS-RELATED"/>
    <property type="match status" value="1"/>
</dbReference>
<dbReference type="InterPro" id="IPR014710">
    <property type="entry name" value="RmlC-like_jellyroll"/>
</dbReference>
<accession>A0ABV7ZV93</accession>
<dbReference type="PROSITE" id="PS01124">
    <property type="entry name" value="HTH_ARAC_FAMILY_2"/>
    <property type="match status" value="1"/>
</dbReference>
<name>A0ABV7ZV93_9GAMM</name>
<dbReference type="SMART" id="SM00342">
    <property type="entry name" value="HTH_ARAC"/>
    <property type="match status" value="1"/>
</dbReference>
<reference evidence="6" key="1">
    <citation type="journal article" date="2019" name="Int. J. Syst. Evol. Microbiol.">
        <title>The Global Catalogue of Microorganisms (GCM) 10K type strain sequencing project: providing services to taxonomists for standard genome sequencing and annotation.</title>
        <authorList>
            <consortium name="The Broad Institute Genomics Platform"/>
            <consortium name="The Broad Institute Genome Sequencing Center for Infectious Disease"/>
            <person name="Wu L."/>
            <person name="Ma J."/>
        </authorList>
    </citation>
    <scope>NUCLEOTIDE SEQUENCE [LARGE SCALE GENOMIC DNA]</scope>
    <source>
        <strain evidence="6">IBRC 10765</strain>
    </source>
</reference>
<dbReference type="Gene3D" id="1.10.10.60">
    <property type="entry name" value="Homeodomain-like"/>
    <property type="match status" value="1"/>
</dbReference>
<evidence type="ECO:0000313" key="6">
    <source>
        <dbReference type="Proteomes" id="UP001595617"/>
    </source>
</evidence>
<keyword evidence="2" id="KW-0238">DNA-binding</keyword>
<dbReference type="EMBL" id="JBHRYR010000002">
    <property type="protein sequence ID" value="MFC3852086.1"/>
    <property type="molecule type" value="Genomic_DNA"/>
</dbReference>
<evidence type="ECO:0000256" key="3">
    <source>
        <dbReference type="ARBA" id="ARBA00023163"/>
    </source>
</evidence>
<dbReference type="RefSeq" id="WP_380693821.1">
    <property type="nucleotide sequence ID" value="NZ_JBHRYR010000002.1"/>
</dbReference>
<dbReference type="InterPro" id="IPR050204">
    <property type="entry name" value="AraC_XylS_family_regulators"/>
</dbReference>
<dbReference type="Gene3D" id="2.60.120.10">
    <property type="entry name" value="Jelly Rolls"/>
    <property type="match status" value="1"/>
</dbReference>
<dbReference type="Pfam" id="PF12833">
    <property type="entry name" value="HTH_18"/>
    <property type="match status" value="1"/>
</dbReference>
<protein>
    <submittedName>
        <fullName evidence="5">Helix-turn-helix domain-containing protein</fullName>
    </submittedName>
</protein>
<dbReference type="PANTHER" id="PTHR46796:SF10">
    <property type="entry name" value="TRANSCRIPTIONAL ACTIVATOR FEAR"/>
    <property type="match status" value="1"/>
</dbReference>
<evidence type="ECO:0000313" key="5">
    <source>
        <dbReference type="EMBL" id="MFC3852086.1"/>
    </source>
</evidence>
<evidence type="ECO:0000256" key="1">
    <source>
        <dbReference type="ARBA" id="ARBA00023015"/>
    </source>
</evidence>
<dbReference type="InterPro" id="IPR011051">
    <property type="entry name" value="RmlC_Cupin_sf"/>
</dbReference>
<keyword evidence="3" id="KW-0804">Transcription</keyword>
<dbReference type="Proteomes" id="UP001595617">
    <property type="component" value="Unassembled WGS sequence"/>
</dbReference>
<organism evidence="5 6">
    <name type="scientific">Saccharospirillum mangrovi</name>
    <dbReference type="NCBI Taxonomy" id="2161747"/>
    <lineage>
        <taxon>Bacteria</taxon>
        <taxon>Pseudomonadati</taxon>
        <taxon>Pseudomonadota</taxon>
        <taxon>Gammaproteobacteria</taxon>
        <taxon>Oceanospirillales</taxon>
        <taxon>Saccharospirillaceae</taxon>
        <taxon>Saccharospirillum</taxon>
    </lineage>
</organism>